<dbReference type="OrthoDB" id="9805202at2"/>
<dbReference type="InterPro" id="IPR036909">
    <property type="entry name" value="Cyt_c-like_dom_sf"/>
</dbReference>
<keyword evidence="1 4" id="KW-0349">Heme</keyword>
<dbReference type="SUPFAM" id="SSF46626">
    <property type="entry name" value="Cytochrome c"/>
    <property type="match status" value="1"/>
</dbReference>
<dbReference type="PANTHER" id="PTHR30600:SF13">
    <property type="entry name" value="METHYLAMINE UTILIZATION PROTEIN"/>
    <property type="match status" value="1"/>
</dbReference>
<dbReference type="GO" id="GO:0020037">
    <property type="term" value="F:heme binding"/>
    <property type="evidence" value="ECO:0007669"/>
    <property type="project" value="InterPro"/>
</dbReference>
<dbReference type="GO" id="GO:0004130">
    <property type="term" value="F:cytochrome-c peroxidase activity"/>
    <property type="evidence" value="ECO:0007669"/>
    <property type="project" value="TreeGrafter"/>
</dbReference>
<dbReference type="PROSITE" id="PS51007">
    <property type="entry name" value="CYTC"/>
    <property type="match status" value="1"/>
</dbReference>
<dbReference type="PATRIC" id="fig|40335.7.peg.185"/>
<dbReference type="EMBL" id="LNZA01000001">
    <property type="protein sequence ID" value="KTD72334.1"/>
    <property type="molecule type" value="Genomic_DNA"/>
</dbReference>
<name>A0A0W0ZTL4_9GAMM</name>
<evidence type="ECO:0000256" key="1">
    <source>
        <dbReference type="ARBA" id="ARBA00022617"/>
    </source>
</evidence>
<dbReference type="GO" id="GO:0009055">
    <property type="term" value="F:electron transfer activity"/>
    <property type="evidence" value="ECO:0007669"/>
    <property type="project" value="InterPro"/>
</dbReference>
<organism evidence="7 8">
    <name type="scientific">Legionella tucsonensis</name>
    <dbReference type="NCBI Taxonomy" id="40335"/>
    <lineage>
        <taxon>Bacteria</taxon>
        <taxon>Pseudomonadati</taxon>
        <taxon>Pseudomonadota</taxon>
        <taxon>Gammaproteobacteria</taxon>
        <taxon>Legionellales</taxon>
        <taxon>Legionellaceae</taxon>
        <taxon>Legionella</taxon>
    </lineage>
</organism>
<dbReference type="GO" id="GO:0046872">
    <property type="term" value="F:metal ion binding"/>
    <property type="evidence" value="ECO:0007669"/>
    <property type="project" value="UniProtKB-KW"/>
</dbReference>
<evidence type="ECO:0000259" key="6">
    <source>
        <dbReference type="PROSITE" id="PS51007"/>
    </source>
</evidence>
<keyword evidence="3 4" id="KW-0408">Iron</keyword>
<feature type="chain" id="PRO_5006919040" evidence="5">
    <location>
        <begin position="22"/>
        <end position="473"/>
    </location>
</feature>
<protein>
    <submittedName>
        <fullName evidence="7">Cytochrome c Hsc</fullName>
    </submittedName>
</protein>
<gene>
    <name evidence="7" type="primary">hsc</name>
    <name evidence="7" type="ORF">Ltuc_0181</name>
</gene>
<dbReference type="PANTHER" id="PTHR30600">
    <property type="entry name" value="CYTOCHROME C PEROXIDASE-RELATED"/>
    <property type="match status" value="1"/>
</dbReference>
<dbReference type="RefSeq" id="WP_058519489.1">
    <property type="nucleotide sequence ID" value="NZ_CAAAIP010000005.1"/>
</dbReference>
<sequence length="473" mass="53402">MLKKSLQVIALTSGICSFAFADTAAPPQTNSSNTSSSVVPSSYSPVVIHETFASILQRMSSEKQAINDRQQELLKQRYDLSNKPSKTTKMSNGKSVQEGVRVKLPEGVTWEQLAKMSPEEIKNKGLFPLGFLPLPHPNHPEGGMLFPKFFIDEIKKQEDRDLTRFDLDFDIPDHFLPPHPAPIYLVTRPDLGDVSHGKLVTIENYYELFNGLLNPKQLEGLRLLVTPFPQQQFNQTEDRRTVKPSRGVTCFDCHANGHTNKATHLVGDIRPQEFRHRINTPTLRGVNIQRLFGSQRALKTVEDFTEFEQRAAYFDGDPVIATKKGVNILERGSQVHFMSEFQEILDFPPAPKLTWEGKLDPAKASPAELRGQELFFGKAKCSSCHAPPYYTDNTMHNLQTERFYQPQMINGMKAVGDGSIKTFPLRGIKDSPPYLHDGRLLTLADTVEFFNLVLQLQLTQEEKADLTTFMEAL</sequence>
<keyword evidence="5" id="KW-0732">Signal</keyword>
<keyword evidence="8" id="KW-1185">Reference proteome</keyword>
<evidence type="ECO:0000256" key="2">
    <source>
        <dbReference type="ARBA" id="ARBA00022723"/>
    </source>
</evidence>
<evidence type="ECO:0000256" key="5">
    <source>
        <dbReference type="SAM" id="SignalP"/>
    </source>
</evidence>
<feature type="domain" description="Cytochrome c" evidence="6">
    <location>
        <begin position="366"/>
        <end position="473"/>
    </location>
</feature>
<dbReference type="STRING" id="40335.Ltuc_0181"/>
<evidence type="ECO:0000313" key="8">
    <source>
        <dbReference type="Proteomes" id="UP000054693"/>
    </source>
</evidence>
<proteinExistence type="predicted"/>
<dbReference type="Gene3D" id="1.10.760.10">
    <property type="entry name" value="Cytochrome c-like domain"/>
    <property type="match status" value="1"/>
</dbReference>
<accession>A0A0W0ZTL4</accession>
<evidence type="ECO:0000256" key="3">
    <source>
        <dbReference type="ARBA" id="ARBA00023004"/>
    </source>
</evidence>
<reference evidence="7 8" key="1">
    <citation type="submission" date="2015-11" db="EMBL/GenBank/DDBJ databases">
        <title>Genomic analysis of 38 Legionella species identifies large and diverse effector repertoires.</title>
        <authorList>
            <person name="Burstein D."/>
            <person name="Amaro F."/>
            <person name="Zusman T."/>
            <person name="Lifshitz Z."/>
            <person name="Cohen O."/>
            <person name="Gilbert J.A."/>
            <person name="Pupko T."/>
            <person name="Shuman H.A."/>
            <person name="Segal G."/>
        </authorList>
    </citation>
    <scope>NUCLEOTIDE SEQUENCE [LARGE SCALE GENOMIC DNA]</scope>
    <source>
        <strain evidence="7 8">ATCC 49180</strain>
    </source>
</reference>
<comment type="caution">
    <text evidence="7">The sequence shown here is derived from an EMBL/GenBank/DDBJ whole genome shotgun (WGS) entry which is preliminary data.</text>
</comment>
<keyword evidence="2 4" id="KW-0479">Metal-binding</keyword>
<dbReference type="InterPro" id="IPR009056">
    <property type="entry name" value="Cyt_c-like_dom"/>
</dbReference>
<dbReference type="InterPro" id="IPR051395">
    <property type="entry name" value="Cytochrome_c_Peroxidase/MauG"/>
</dbReference>
<dbReference type="Proteomes" id="UP000054693">
    <property type="component" value="Unassembled WGS sequence"/>
</dbReference>
<dbReference type="AlphaFoldDB" id="A0A0W0ZTL4"/>
<evidence type="ECO:0000256" key="4">
    <source>
        <dbReference type="PROSITE-ProRule" id="PRU00433"/>
    </source>
</evidence>
<evidence type="ECO:0000313" key="7">
    <source>
        <dbReference type="EMBL" id="KTD72334.1"/>
    </source>
</evidence>
<feature type="signal peptide" evidence="5">
    <location>
        <begin position="1"/>
        <end position="21"/>
    </location>
</feature>